<name>A0A9P4Y7N4_CRYP1</name>
<feature type="coiled-coil region" evidence="1">
    <location>
        <begin position="78"/>
        <end position="108"/>
    </location>
</feature>
<evidence type="ECO:0000256" key="1">
    <source>
        <dbReference type="SAM" id="Coils"/>
    </source>
</evidence>
<organism evidence="3 4">
    <name type="scientific">Cryphonectria parasitica (strain ATCC 38755 / EP155)</name>
    <dbReference type="NCBI Taxonomy" id="660469"/>
    <lineage>
        <taxon>Eukaryota</taxon>
        <taxon>Fungi</taxon>
        <taxon>Dikarya</taxon>
        <taxon>Ascomycota</taxon>
        <taxon>Pezizomycotina</taxon>
        <taxon>Sordariomycetes</taxon>
        <taxon>Sordariomycetidae</taxon>
        <taxon>Diaporthales</taxon>
        <taxon>Cryphonectriaceae</taxon>
        <taxon>Cryphonectria-Endothia species complex</taxon>
        <taxon>Cryphonectria</taxon>
    </lineage>
</organism>
<reference evidence="3" key="1">
    <citation type="journal article" date="2020" name="Phytopathology">
        <title>Genome sequence of the chestnut blight fungus Cryphonectria parasitica EP155: A fundamental resource for an archetypical invasive plant pathogen.</title>
        <authorList>
            <person name="Crouch J.A."/>
            <person name="Dawe A."/>
            <person name="Aerts A."/>
            <person name="Barry K."/>
            <person name="Churchill A.C.L."/>
            <person name="Grimwood J."/>
            <person name="Hillman B."/>
            <person name="Milgroom M.G."/>
            <person name="Pangilinan J."/>
            <person name="Smith M."/>
            <person name="Salamov A."/>
            <person name="Schmutz J."/>
            <person name="Yadav J."/>
            <person name="Grigoriev I.V."/>
            <person name="Nuss D."/>
        </authorList>
    </citation>
    <scope>NUCLEOTIDE SEQUENCE</scope>
    <source>
        <strain evidence="3">EP155</strain>
    </source>
</reference>
<feature type="compositionally biased region" description="Polar residues" evidence="2">
    <location>
        <begin position="211"/>
        <end position="226"/>
    </location>
</feature>
<keyword evidence="1" id="KW-0175">Coiled coil</keyword>
<dbReference type="OrthoDB" id="2593073at2759"/>
<dbReference type="AlphaFoldDB" id="A0A9P4Y7N4"/>
<feature type="compositionally biased region" description="Polar residues" evidence="2">
    <location>
        <begin position="283"/>
        <end position="292"/>
    </location>
</feature>
<feature type="region of interest" description="Disordered" evidence="2">
    <location>
        <begin position="196"/>
        <end position="226"/>
    </location>
</feature>
<comment type="caution">
    <text evidence="3">The sequence shown here is derived from an EMBL/GenBank/DDBJ whole genome shotgun (WGS) entry which is preliminary data.</text>
</comment>
<sequence length="314" mass="33817">MPDVTRNASGDYYTEVPIKNLFEGGLYNSPSMAVHLAPVHPGQAAGGGGSREAFLPGGDIRPTTRQPLWSEQGEVFHIRNLEQQVRNYEEIADQIKKLEAEKNSLQQYIILLQSCLADAQAKPPSNINLSMTPGASSPHAHGLPPLVRDLVCSSPGELTPNTSSTIGSDTLNIATQAPKLADHMLLHRRVSDDKTESAMALSDRACLPSHPISSTQSTDTRASSSSVLSIHAILNPADLEEEQCIHERMNFGLSSSSSCHPSPVNNSTTTTNTTTNELAQGKKTATSQSSNPRPAAPTPPLERQRRYLAERKGP</sequence>
<gene>
    <name evidence="3" type="ORF">M406DRAFT_75497</name>
</gene>
<evidence type="ECO:0000313" key="3">
    <source>
        <dbReference type="EMBL" id="KAF3768238.1"/>
    </source>
</evidence>
<dbReference type="EMBL" id="MU032345">
    <property type="protein sequence ID" value="KAF3768238.1"/>
    <property type="molecule type" value="Genomic_DNA"/>
</dbReference>
<dbReference type="Proteomes" id="UP000803844">
    <property type="component" value="Unassembled WGS sequence"/>
</dbReference>
<dbReference type="GeneID" id="63842993"/>
<feature type="compositionally biased region" description="Basic and acidic residues" evidence="2">
    <location>
        <begin position="302"/>
        <end position="314"/>
    </location>
</feature>
<evidence type="ECO:0000313" key="4">
    <source>
        <dbReference type="Proteomes" id="UP000803844"/>
    </source>
</evidence>
<feature type="region of interest" description="Disordered" evidence="2">
    <location>
        <begin position="253"/>
        <end position="314"/>
    </location>
</feature>
<protein>
    <submittedName>
        <fullName evidence="3">Uncharacterized protein</fullName>
    </submittedName>
</protein>
<accession>A0A9P4Y7N4</accession>
<keyword evidence="4" id="KW-1185">Reference proteome</keyword>
<feature type="compositionally biased region" description="Low complexity" evidence="2">
    <location>
        <begin position="254"/>
        <end position="276"/>
    </location>
</feature>
<evidence type="ECO:0000256" key="2">
    <source>
        <dbReference type="SAM" id="MobiDB-lite"/>
    </source>
</evidence>
<dbReference type="RefSeq" id="XP_040779199.1">
    <property type="nucleotide sequence ID" value="XM_040925864.1"/>
</dbReference>
<proteinExistence type="predicted"/>